<keyword evidence="3" id="KW-1185">Reference proteome</keyword>
<evidence type="ECO:0000313" key="2">
    <source>
        <dbReference type="EMBL" id="MBJ6725775.1"/>
    </source>
</evidence>
<organism evidence="2 3">
    <name type="scientific">Geomesophilobacter sediminis</name>
    <dbReference type="NCBI Taxonomy" id="2798584"/>
    <lineage>
        <taxon>Bacteria</taxon>
        <taxon>Pseudomonadati</taxon>
        <taxon>Thermodesulfobacteriota</taxon>
        <taxon>Desulfuromonadia</taxon>
        <taxon>Geobacterales</taxon>
        <taxon>Geobacteraceae</taxon>
        <taxon>Geomesophilobacter</taxon>
    </lineage>
</organism>
<keyword evidence="1" id="KW-1133">Transmembrane helix</keyword>
<evidence type="ECO:0000313" key="3">
    <source>
        <dbReference type="Proteomes" id="UP000636888"/>
    </source>
</evidence>
<keyword evidence="1" id="KW-0472">Membrane</keyword>
<dbReference type="EMBL" id="JAEMHM010000010">
    <property type="protein sequence ID" value="MBJ6725775.1"/>
    <property type="molecule type" value="Genomic_DNA"/>
</dbReference>
<protein>
    <submittedName>
        <fullName evidence="2">Uncharacterized protein</fullName>
    </submittedName>
</protein>
<name>A0A8J7JM92_9BACT</name>
<comment type="caution">
    <text evidence="2">The sequence shown here is derived from an EMBL/GenBank/DDBJ whole genome shotgun (WGS) entry which is preliminary data.</text>
</comment>
<dbReference type="RefSeq" id="WP_199384664.1">
    <property type="nucleotide sequence ID" value="NZ_JAEMHM010000010.1"/>
</dbReference>
<proteinExistence type="predicted"/>
<sequence length="53" mass="5690">MPIQDNLNGALLISAIDFVLSFVIIGGIGVVLALFPLLNRLGKVDDETLKKSH</sequence>
<dbReference type="Proteomes" id="UP000636888">
    <property type="component" value="Unassembled WGS sequence"/>
</dbReference>
<reference evidence="2" key="1">
    <citation type="submission" date="2020-12" db="EMBL/GenBank/DDBJ databases">
        <title>Geomonas sp. Red875, isolated from river sediment.</title>
        <authorList>
            <person name="Xu Z."/>
            <person name="Zhang Z."/>
            <person name="Masuda Y."/>
            <person name="Itoh H."/>
            <person name="Senoo K."/>
        </authorList>
    </citation>
    <scope>NUCLEOTIDE SEQUENCE</scope>
    <source>
        <strain evidence="2">Red875</strain>
    </source>
</reference>
<keyword evidence="1" id="KW-0812">Transmembrane</keyword>
<feature type="transmembrane region" description="Helical" evidence="1">
    <location>
        <begin position="12"/>
        <end position="35"/>
    </location>
</feature>
<accession>A0A8J7JM92</accession>
<dbReference type="AlphaFoldDB" id="A0A8J7JM92"/>
<gene>
    <name evidence="2" type="ORF">JFN93_13730</name>
</gene>
<evidence type="ECO:0000256" key="1">
    <source>
        <dbReference type="SAM" id="Phobius"/>
    </source>
</evidence>